<dbReference type="EMBL" id="CP001821">
    <property type="protein sequence ID" value="ACZ30168.1"/>
    <property type="molecule type" value="Genomic_DNA"/>
</dbReference>
<dbReference type="Proteomes" id="UP000002255">
    <property type="component" value="Chromosome"/>
</dbReference>
<accession>D1BZL4</accession>
<dbReference type="Pfam" id="PF22422">
    <property type="entry name" value="MGH1-like_GH"/>
    <property type="match status" value="1"/>
</dbReference>
<reference evidence="3 4" key="2">
    <citation type="journal article" date="2010" name="Stand. Genomic Sci.">
        <title>Complete genome sequence of Xylanimonas cellulosilytica type strain (XIL07).</title>
        <authorList>
            <person name="Foster B."/>
            <person name="Pukall R."/>
            <person name="Abt B."/>
            <person name="Nolan M."/>
            <person name="Glavina Del Rio T."/>
            <person name="Chen F."/>
            <person name="Lucas S."/>
            <person name="Tice H."/>
            <person name="Pitluck S."/>
            <person name="Cheng J.-F."/>
            <person name="Chertkov O."/>
            <person name="Brettin T."/>
            <person name="Han C."/>
            <person name="Detter J.C."/>
            <person name="Bruce D."/>
            <person name="Goodwin L."/>
            <person name="Ivanova N."/>
            <person name="Mavromatis K."/>
            <person name="Pati A."/>
            <person name="Mikhailova N."/>
            <person name="Chen A."/>
            <person name="Palaniappan K."/>
            <person name="Land M."/>
            <person name="Hauser L."/>
            <person name="Chang Y.-J."/>
            <person name="Jeffries C.D."/>
            <person name="Chain P."/>
            <person name="Rohde M."/>
            <person name="Goeker M."/>
            <person name="Bristow J."/>
            <person name="Eisen J.A."/>
            <person name="Markowitz V."/>
            <person name="Hugenholtz P."/>
            <person name="Kyrpides N.C."/>
            <person name="Klenk H.-P."/>
            <person name="Lapidus A."/>
        </authorList>
    </citation>
    <scope>NUCLEOTIDE SEQUENCE [LARGE SCALE GENOMIC DNA]</scope>
    <source>
        <strain evidence="4">DSM 15894 / CECT 5975 / LMG 20990 / XIL07</strain>
    </source>
</reference>
<dbReference type="GO" id="GO:0005975">
    <property type="term" value="P:carbohydrate metabolic process"/>
    <property type="evidence" value="ECO:0007669"/>
    <property type="project" value="InterPro"/>
</dbReference>
<dbReference type="InterPro" id="IPR054491">
    <property type="entry name" value="MGH1-like_GH"/>
</dbReference>
<dbReference type="eggNOG" id="COG3408">
    <property type="taxonomic scope" value="Bacteria"/>
</dbReference>
<feature type="domain" description="Mannosylglycerate hydrolase MGH1-like glycoside hydrolase" evidence="2">
    <location>
        <begin position="284"/>
        <end position="578"/>
    </location>
</feature>
<gene>
    <name evidence="3" type="ordered locus">Xcel_1137</name>
</gene>
<sequence>MTAATTPLQPLLHALLVTLRAPSQVWCSPDGQVHAHGLHGVYHADVRVLSQAEVRVDGELPEAIAAGGTGPGTFEASVVLRGIDGPGADPTTLLRRRRTVTPGEVTEELEVSSGTDVPVSGRVSVHLASDLARTETVKQGLPTAPVAPEVTSDGVRWSDDGTVVDVTAPGAEIHADHAGATLMWDVRVTPGQPVTVGWSVRSEVTAVVHAPATPAPEWSVPQVEADDRRLPALVTRSLADLDGLRMSAGFAPDETFLAAGAPWFFTLFGRDSIWAARLLLPLGTDLARGTLRTLAARQGTRTDPATSEQPGKILHEVRSQELKGEGGMSLPPLYYGTVDATSLWVCLLHDAWRWGMARDDVEGLLPALDAALGWMRDHGDADGDGFLDYADTTGHGLSNQGWKDSGDSIQWKDGRLAEGPIALSEVQAYAHEAAVGAADLLDALGRPGSHEWRDWAAALKARFREKFWLHDGDGPYVAIALDRHGAPVDSVASNMGHLLGTGLLDPDEERAVAHRLVSDDMSSGYGLRTLSTTSRGYWPLGYHRGTVWTHDTAIAVVGLAKAGLGAEAGVLARGLLEAAPHFAFQLPELYGGNEVGDGPGPLPYPAACHPQAWSAASAVAILTAALGLDPAPDGGLRATPPTPSAVGALDVDGLRVGGRSFRVRASADGAARVEPAQVEAAG</sequence>
<dbReference type="STRING" id="446471.Xcel_1137"/>
<dbReference type="AlphaFoldDB" id="D1BZL4"/>
<proteinExistence type="predicted"/>
<dbReference type="HOGENOM" id="CLU_019216_1_0_11"/>
<dbReference type="KEGG" id="xce:Xcel_1137"/>
<dbReference type="InterPro" id="IPR032856">
    <property type="entry name" value="GDE_N_bis"/>
</dbReference>
<protein>
    <submittedName>
        <fullName evidence="3">Amylo-alpha-16-glucosidase</fullName>
    </submittedName>
</protein>
<dbReference type="OrthoDB" id="9759959at2"/>
<reference evidence="4" key="1">
    <citation type="submission" date="2009-11" db="EMBL/GenBank/DDBJ databases">
        <title>The complete chromosome of Xylanimonas cellulosilytica DSM 15894.</title>
        <authorList>
            <consortium name="US DOE Joint Genome Institute (JGI-PGF)"/>
            <person name="Lucas S."/>
            <person name="Copeland A."/>
            <person name="Lapidus A."/>
            <person name="Glavina del Rio T."/>
            <person name="Dalin E."/>
            <person name="Tice H."/>
            <person name="Bruce D."/>
            <person name="Goodwin L."/>
            <person name="Pitluck S."/>
            <person name="Kyrpides N."/>
            <person name="Mavromatis K."/>
            <person name="Ivanova N."/>
            <person name="Mikhailova N."/>
            <person name="Foster B."/>
            <person name="Clum A."/>
            <person name="Brettin T."/>
            <person name="Detter J.C."/>
            <person name="Han C."/>
            <person name="Larimer F."/>
            <person name="Land M."/>
            <person name="Hauser L."/>
            <person name="Markowitz V."/>
            <person name="Cheng J.F."/>
            <person name="Hugenholtz P."/>
            <person name="Woyke T."/>
            <person name="Wu D."/>
            <person name="Gehrich-Schroeter G."/>
            <person name="Schneider S."/>
            <person name="Pukall S.R."/>
            <person name="Klenk H.P."/>
            <person name="Eisen J.A."/>
        </authorList>
    </citation>
    <scope>NUCLEOTIDE SEQUENCE [LARGE SCALE GENOMIC DNA]</scope>
    <source>
        <strain evidence="4">DSM 15894 / CECT 5975 / LMG 20990 / XIL07</strain>
    </source>
</reference>
<evidence type="ECO:0000259" key="1">
    <source>
        <dbReference type="Pfam" id="PF14742"/>
    </source>
</evidence>
<name>D1BZL4_XYLCX</name>
<dbReference type="Gene3D" id="1.50.10.10">
    <property type="match status" value="1"/>
</dbReference>
<feature type="domain" description="Putative glycogen debranching enzyme N-terminal" evidence="1">
    <location>
        <begin position="21"/>
        <end position="198"/>
    </location>
</feature>
<keyword evidence="4" id="KW-1185">Reference proteome</keyword>
<dbReference type="SUPFAM" id="SSF48208">
    <property type="entry name" value="Six-hairpin glycosidases"/>
    <property type="match status" value="1"/>
</dbReference>
<dbReference type="InterPro" id="IPR008928">
    <property type="entry name" value="6-hairpin_glycosidase_sf"/>
</dbReference>
<evidence type="ECO:0000313" key="4">
    <source>
        <dbReference type="Proteomes" id="UP000002255"/>
    </source>
</evidence>
<evidence type="ECO:0000259" key="2">
    <source>
        <dbReference type="Pfam" id="PF22422"/>
    </source>
</evidence>
<dbReference type="InterPro" id="IPR012341">
    <property type="entry name" value="6hp_glycosidase-like_sf"/>
</dbReference>
<evidence type="ECO:0000313" key="3">
    <source>
        <dbReference type="EMBL" id="ACZ30168.1"/>
    </source>
</evidence>
<dbReference type="RefSeq" id="WP_012877910.1">
    <property type="nucleotide sequence ID" value="NC_013530.1"/>
</dbReference>
<organism evidence="3 4">
    <name type="scientific">Xylanimonas cellulosilytica (strain DSM 15894 / JCM 12276 / CECT 5975 / KCTC 9989 / LMG 20990 / NBRC 107835 / XIL07)</name>
    <dbReference type="NCBI Taxonomy" id="446471"/>
    <lineage>
        <taxon>Bacteria</taxon>
        <taxon>Bacillati</taxon>
        <taxon>Actinomycetota</taxon>
        <taxon>Actinomycetes</taxon>
        <taxon>Micrococcales</taxon>
        <taxon>Promicromonosporaceae</taxon>
        <taxon>Xylanimonas</taxon>
    </lineage>
</organism>
<dbReference type="Pfam" id="PF14742">
    <property type="entry name" value="GDE_N_bis"/>
    <property type="match status" value="1"/>
</dbReference>